<name>A0A316MFV0_9CLOT</name>
<evidence type="ECO:0000313" key="2">
    <source>
        <dbReference type="Proteomes" id="UP000246114"/>
    </source>
</evidence>
<proteinExistence type="predicted"/>
<gene>
    <name evidence="1" type="ORF">DBY38_02075</name>
</gene>
<organism evidence="1 2">
    <name type="scientific">Clostridium cadaveris</name>
    <dbReference type="NCBI Taxonomy" id="1529"/>
    <lineage>
        <taxon>Bacteria</taxon>
        <taxon>Bacillati</taxon>
        <taxon>Bacillota</taxon>
        <taxon>Clostridia</taxon>
        <taxon>Eubacteriales</taxon>
        <taxon>Clostridiaceae</taxon>
        <taxon>Clostridium</taxon>
    </lineage>
</organism>
<protein>
    <submittedName>
        <fullName evidence="1">Uncharacterized protein</fullName>
    </submittedName>
</protein>
<dbReference type="EMBL" id="QAMZ01000007">
    <property type="protein sequence ID" value="PWL55383.1"/>
    <property type="molecule type" value="Genomic_DNA"/>
</dbReference>
<evidence type="ECO:0000313" key="1">
    <source>
        <dbReference type="EMBL" id="PWL55383.1"/>
    </source>
</evidence>
<comment type="caution">
    <text evidence="1">The sequence shown here is derived from an EMBL/GenBank/DDBJ whole genome shotgun (WGS) entry which is preliminary data.</text>
</comment>
<dbReference type="AlphaFoldDB" id="A0A316MFV0"/>
<dbReference type="RefSeq" id="WP_178311596.1">
    <property type="nucleotide sequence ID" value="NZ_JACATM010000009.1"/>
</dbReference>
<dbReference type="Proteomes" id="UP000246114">
    <property type="component" value="Unassembled WGS sequence"/>
</dbReference>
<accession>A0A316MFV0</accession>
<reference evidence="1 2" key="1">
    <citation type="submission" date="2018-03" db="EMBL/GenBank/DDBJ databases">
        <title>The uncultured portion of the human microbiome is neutrally assembled.</title>
        <authorList>
            <person name="Jeraldo P."/>
            <person name="Boardman L."/>
            <person name="White B.A."/>
            <person name="Nelson H."/>
            <person name="Goldenfeld N."/>
            <person name="Chia N."/>
        </authorList>
    </citation>
    <scope>NUCLEOTIDE SEQUENCE [LARGE SCALE GENOMIC DNA]</scope>
    <source>
        <strain evidence="1">CIM:MAG 903</strain>
    </source>
</reference>
<sequence length="91" mass="9721">MNTELLEKVKTAMGHTIPSAVLDNKISTHIEAVRGYLISGGAKETVGENDLEINCIAIGVSDLMNQTAGGVKFSPAFNMIAKQVCSKSKRK</sequence>